<evidence type="ECO:0000259" key="10">
    <source>
        <dbReference type="Pfam" id="PF00697"/>
    </source>
</evidence>
<keyword evidence="5 9" id="KW-0028">Amino-acid biosynthesis</keyword>
<dbReference type="RefSeq" id="WP_010602207.1">
    <property type="nucleotide sequence ID" value="NZ_JAPJUH010000001.1"/>
</dbReference>
<comment type="catalytic activity">
    <reaction evidence="1 9">
        <text>N-(5-phospho-beta-D-ribosyl)anthranilate = 1-(2-carboxyphenylamino)-1-deoxy-D-ribulose 5-phosphate</text>
        <dbReference type="Rhea" id="RHEA:21540"/>
        <dbReference type="ChEBI" id="CHEBI:18277"/>
        <dbReference type="ChEBI" id="CHEBI:58613"/>
        <dbReference type="EC" id="5.3.1.24"/>
    </reaction>
</comment>
<dbReference type="EC" id="5.3.1.24" evidence="3 9"/>
<keyword evidence="12" id="KW-1185">Reference proteome</keyword>
<evidence type="ECO:0000256" key="4">
    <source>
        <dbReference type="ARBA" id="ARBA00022272"/>
    </source>
</evidence>
<gene>
    <name evidence="9" type="primary">trpF</name>
    <name evidence="11" type="ORF">OQZ29_00405</name>
</gene>
<evidence type="ECO:0000256" key="6">
    <source>
        <dbReference type="ARBA" id="ARBA00022822"/>
    </source>
</evidence>
<dbReference type="InterPro" id="IPR011060">
    <property type="entry name" value="RibuloseP-bd_barrel"/>
</dbReference>
<evidence type="ECO:0000313" key="12">
    <source>
        <dbReference type="Proteomes" id="UP001142592"/>
    </source>
</evidence>
<reference evidence="11" key="1">
    <citation type="submission" date="2022-11" db="EMBL/GenBank/DDBJ databases">
        <authorList>
            <person name="Graham C."/>
            <person name="Newman J.D."/>
        </authorList>
    </citation>
    <scope>NUCLEOTIDE SEQUENCE</scope>
    <source>
        <strain evidence="11">DSM 19486</strain>
    </source>
</reference>
<dbReference type="EMBL" id="JAPJUH010000001">
    <property type="protein sequence ID" value="MCX3263191.1"/>
    <property type="molecule type" value="Genomic_DNA"/>
</dbReference>
<sequence>MNGLKLKVCGMKFAANIAAVASLQPDYLGFIFYEKSPRFISDVSAELIKYIPSEIKAVGVFVNEDLETVKKKVNLYQLKAVQLHGSESTEYCSELKSTFSSLEVIKAFGVDEDFDFTQLNGYVDMVDYFLFDTKTKAHGGSGKTFDWKILKDYKYDKPYFLSGGIDLEHAEAISTIKDERLYALDINSRFETESGVKDVEKIKAFVVKLNTTL</sequence>
<dbReference type="Gene3D" id="3.20.20.70">
    <property type="entry name" value="Aldolase class I"/>
    <property type="match status" value="1"/>
</dbReference>
<dbReference type="Pfam" id="PF00697">
    <property type="entry name" value="PRAI"/>
    <property type="match status" value="1"/>
</dbReference>
<dbReference type="CDD" id="cd00405">
    <property type="entry name" value="PRAI"/>
    <property type="match status" value="1"/>
</dbReference>
<dbReference type="InterPro" id="IPR044643">
    <property type="entry name" value="TrpF_fam"/>
</dbReference>
<proteinExistence type="inferred from homology"/>
<dbReference type="PANTHER" id="PTHR42894:SF1">
    <property type="entry name" value="N-(5'-PHOSPHORIBOSYL)ANTHRANILATE ISOMERASE"/>
    <property type="match status" value="1"/>
</dbReference>
<dbReference type="AlphaFoldDB" id="A0A9X3D9S5"/>
<comment type="similarity">
    <text evidence="9">Belongs to the TrpF family.</text>
</comment>
<organism evidence="11 12">
    <name type="scientific">Pedobacter agri</name>
    <dbReference type="NCBI Taxonomy" id="454586"/>
    <lineage>
        <taxon>Bacteria</taxon>
        <taxon>Pseudomonadati</taxon>
        <taxon>Bacteroidota</taxon>
        <taxon>Sphingobacteriia</taxon>
        <taxon>Sphingobacteriales</taxon>
        <taxon>Sphingobacteriaceae</taxon>
        <taxon>Pedobacter</taxon>
    </lineage>
</organism>
<dbReference type="GO" id="GO:0004640">
    <property type="term" value="F:phosphoribosylanthranilate isomerase activity"/>
    <property type="evidence" value="ECO:0007669"/>
    <property type="project" value="UniProtKB-UniRule"/>
</dbReference>
<keyword evidence="8 9" id="KW-0413">Isomerase</keyword>
<name>A0A9X3D9S5_9SPHI</name>
<evidence type="ECO:0000256" key="7">
    <source>
        <dbReference type="ARBA" id="ARBA00023141"/>
    </source>
</evidence>
<evidence type="ECO:0000256" key="9">
    <source>
        <dbReference type="HAMAP-Rule" id="MF_00135"/>
    </source>
</evidence>
<dbReference type="SUPFAM" id="SSF51366">
    <property type="entry name" value="Ribulose-phoshate binding barrel"/>
    <property type="match status" value="1"/>
</dbReference>
<evidence type="ECO:0000313" key="11">
    <source>
        <dbReference type="EMBL" id="MCX3263191.1"/>
    </source>
</evidence>
<dbReference type="HAMAP" id="MF_00135">
    <property type="entry name" value="PRAI"/>
    <property type="match status" value="1"/>
</dbReference>
<accession>A0A9X3D9S5</accession>
<keyword evidence="6 9" id="KW-0822">Tryptophan biosynthesis</keyword>
<dbReference type="InterPro" id="IPR013785">
    <property type="entry name" value="Aldolase_TIM"/>
</dbReference>
<dbReference type="GO" id="GO:0000162">
    <property type="term" value="P:L-tryptophan biosynthetic process"/>
    <property type="evidence" value="ECO:0007669"/>
    <property type="project" value="UniProtKB-UniRule"/>
</dbReference>
<evidence type="ECO:0000256" key="3">
    <source>
        <dbReference type="ARBA" id="ARBA00012572"/>
    </source>
</evidence>
<dbReference type="PANTHER" id="PTHR42894">
    <property type="entry name" value="N-(5'-PHOSPHORIBOSYL)ANTHRANILATE ISOMERASE"/>
    <property type="match status" value="1"/>
</dbReference>
<dbReference type="InterPro" id="IPR001240">
    <property type="entry name" value="PRAI_dom"/>
</dbReference>
<comment type="caution">
    <text evidence="11">The sequence shown here is derived from an EMBL/GenBank/DDBJ whole genome shotgun (WGS) entry which is preliminary data.</text>
</comment>
<evidence type="ECO:0000256" key="2">
    <source>
        <dbReference type="ARBA" id="ARBA00004664"/>
    </source>
</evidence>
<evidence type="ECO:0000256" key="1">
    <source>
        <dbReference type="ARBA" id="ARBA00001164"/>
    </source>
</evidence>
<protein>
    <recommendedName>
        <fullName evidence="4 9">N-(5'-phosphoribosyl)anthranilate isomerase</fullName>
        <shortName evidence="9">PRAI</shortName>
        <ecNumber evidence="3 9">5.3.1.24</ecNumber>
    </recommendedName>
</protein>
<dbReference type="Proteomes" id="UP001142592">
    <property type="component" value="Unassembled WGS sequence"/>
</dbReference>
<feature type="domain" description="N-(5'phosphoribosyl) anthranilate isomerase (PRAI)" evidence="10">
    <location>
        <begin position="7"/>
        <end position="206"/>
    </location>
</feature>
<evidence type="ECO:0000256" key="8">
    <source>
        <dbReference type="ARBA" id="ARBA00023235"/>
    </source>
</evidence>
<evidence type="ECO:0000256" key="5">
    <source>
        <dbReference type="ARBA" id="ARBA00022605"/>
    </source>
</evidence>
<keyword evidence="7 9" id="KW-0057">Aromatic amino acid biosynthesis</keyword>
<comment type="pathway">
    <text evidence="2 9">Amino-acid biosynthesis; L-tryptophan biosynthesis; L-tryptophan from chorismate: step 3/5.</text>
</comment>